<gene>
    <name evidence="1" type="ORF">Pbs1_11000</name>
</gene>
<protein>
    <submittedName>
        <fullName evidence="1">Uncharacterized protein</fullName>
    </submittedName>
</protein>
<organism evidence="1">
    <name type="scientific">Tenacibaculum sp. Pbs-1</name>
    <dbReference type="NCBI Taxonomy" id="3238748"/>
    <lineage>
        <taxon>Bacteria</taxon>
        <taxon>Pseudomonadati</taxon>
        <taxon>Bacteroidota</taxon>
        <taxon>Flavobacteriia</taxon>
        <taxon>Flavobacteriales</taxon>
        <taxon>Flavobacteriaceae</taxon>
        <taxon>Tenacibaculum</taxon>
    </lineage>
</organism>
<proteinExistence type="predicted"/>
<dbReference type="AlphaFoldDB" id="A0AB33KVE6"/>
<dbReference type="EMBL" id="AP035888">
    <property type="protein sequence ID" value="BFP67757.1"/>
    <property type="molecule type" value="Genomic_DNA"/>
</dbReference>
<sequence length="116" mass="13590">MKKIFTLFTLIIISNLSFGQNLEDLDSYTVDEFYKKVELDDETLDEYGDEIEYIYVKTNVDKGDYKIELTDGDGDLYEIKGTNLYVTFNGYFGYAGYSKKCIMKVDYYSTKVYKLE</sequence>
<accession>A0AB33KVE6</accession>
<reference evidence="1" key="1">
    <citation type="submission" date="2024-08" db="EMBL/GenBank/DDBJ databases">
        <title>Whole genome sequence of Tenacibaculum sp. strain pbs-1 associated with black-spot shell disease in Akoya pearl oysters.</title>
        <authorList>
            <person name="Sakatoku A."/>
            <person name="Suzuki T."/>
            <person name="Hatano K."/>
            <person name="Seki M."/>
            <person name="Tanaka D."/>
            <person name="Nakamura S."/>
            <person name="Suzuki N."/>
            <person name="Isshiki T."/>
        </authorList>
    </citation>
    <scope>NUCLEOTIDE SEQUENCE</scope>
    <source>
        <strain evidence="1">Pbs-1</strain>
    </source>
</reference>
<name>A0AB33KVE6_9FLAO</name>
<evidence type="ECO:0000313" key="1">
    <source>
        <dbReference type="EMBL" id="BFP67757.1"/>
    </source>
</evidence>